<name>A0A8H7BWD8_9FUNG</name>
<dbReference type="SMART" id="SM00753">
    <property type="entry name" value="PAM"/>
    <property type="match status" value="1"/>
</dbReference>
<dbReference type="GO" id="GO:0003690">
    <property type="term" value="F:double-stranded DNA binding"/>
    <property type="evidence" value="ECO:0007669"/>
    <property type="project" value="InterPro"/>
</dbReference>
<dbReference type="GO" id="GO:0070390">
    <property type="term" value="C:transcription export complex 2"/>
    <property type="evidence" value="ECO:0007669"/>
    <property type="project" value="TreeGrafter"/>
</dbReference>
<dbReference type="GO" id="GO:0016973">
    <property type="term" value="P:poly(A)+ mRNA export from nucleus"/>
    <property type="evidence" value="ECO:0007669"/>
    <property type="project" value="TreeGrafter"/>
</dbReference>
<dbReference type="Proteomes" id="UP000605846">
    <property type="component" value="Unassembled WGS sequence"/>
</dbReference>
<dbReference type="InterPro" id="IPR045114">
    <property type="entry name" value="Csn12-like"/>
</dbReference>
<dbReference type="OrthoDB" id="5404651at2759"/>
<dbReference type="Pfam" id="PF01399">
    <property type="entry name" value="PCI"/>
    <property type="match status" value="1"/>
</dbReference>
<dbReference type="GO" id="GO:0006368">
    <property type="term" value="P:transcription elongation by RNA polymerase II"/>
    <property type="evidence" value="ECO:0007669"/>
    <property type="project" value="TreeGrafter"/>
</dbReference>
<dbReference type="EMBL" id="JABAYA010000016">
    <property type="protein sequence ID" value="KAF7730442.1"/>
    <property type="molecule type" value="Genomic_DNA"/>
</dbReference>
<feature type="domain" description="PCI" evidence="1">
    <location>
        <begin position="214"/>
        <end position="402"/>
    </location>
</feature>
<proteinExistence type="predicted"/>
<dbReference type="InterPro" id="IPR036388">
    <property type="entry name" value="WH-like_DNA-bd_sf"/>
</dbReference>
<dbReference type="GO" id="GO:0000973">
    <property type="term" value="P:post-transcriptional tethering of RNA polymerase II gene DNA at nuclear periphery"/>
    <property type="evidence" value="ECO:0007669"/>
    <property type="project" value="TreeGrafter"/>
</dbReference>
<evidence type="ECO:0000259" key="1">
    <source>
        <dbReference type="PROSITE" id="PS50250"/>
    </source>
</evidence>
<reference evidence="2" key="1">
    <citation type="submission" date="2020-01" db="EMBL/GenBank/DDBJ databases">
        <title>Genome Sequencing of Three Apophysomyces-Like Fungal Strains Confirms a Novel Fungal Genus in the Mucoromycota with divergent Burkholderia-like Endosymbiotic Bacteria.</title>
        <authorList>
            <person name="Stajich J.E."/>
            <person name="Macias A.M."/>
            <person name="Carter-House D."/>
            <person name="Lovett B."/>
            <person name="Kasson L.R."/>
            <person name="Berry K."/>
            <person name="Grigoriev I."/>
            <person name="Chang Y."/>
            <person name="Spatafora J."/>
            <person name="Kasson M.T."/>
        </authorList>
    </citation>
    <scope>NUCLEOTIDE SEQUENCE</scope>
    <source>
        <strain evidence="2">NRRL A-21654</strain>
    </source>
</reference>
<dbReference type="PANTHER" id="PTHR12732">
    <property type="entry name" value="UNCHARACTERIZED PROTEASOME COMPONENT REGION PCI-CONTAINING"/>
    <property type="match status" value="1"/>
</dbReference>
<dbReference type="InterPro" id="IPR000717">
    <property type="entry name" value="PCI_dom"/>
</dbReference>
<evidence type="ECO:0000313" key="2">
    <source>
        <dbReference type="EMBL" id="KAF7730442.1"/>
    </source>
</evidence>
<sequence>MSVIENFCSHVKVAYVSQNPSMFASLFQLDVYNPGVVSLRQVLAQLSDAQCEQIVDSILEDESTALAAFVMAYLELLRHLADSSRTVMYEYFEKFYSCLVPVFNSPDTYYQVPLVKTLSNKLVALGFEIDRQERLRGKASKAHAAARLLSKMFNIMLADRSPMEISKRQGIFYVTNLAFKVYFKLDATRLCQTYITNIRTGGVDVSFFPMADQVTYRYYLGRYLLYQNRLKTAEEHLLYSFEKCPAQHWHNKRCILKYLIPCRILRGHFPNATLLNKYQLSGPFSELIRQMKLGNLHGYLAHIDKYFQFFYQSYTYVMLRERGTVLLWRSLLRRIWLLTCSSGASHILLYTDCLKALQYSAKDLTLDLDDMESILVSLITQKYIRAYLHHQKQQVVLSKKNPFPAVSDVPLYTERYDEEAMSRHQANSPRPVSAFQ</sequence>
<dbReference type="Gene3D" id="1.10.10.10">
    <property type="entry name" value="Winged helix-like DNA-binding domain superfamily/Winged helix DNA-binding domain"/>
    <property type="match status" value="1"/>
</dbReference>
<keyword evidence="3" id="KW-1185">Reference proteome</keyword>
<comment type="caution">
    <text evidence="2">The sequence shown here is derived from an EMBL/GenBank/DDBJ whole genome shotgun (WGS) entry which is preliminary data.</text>
</comment>
<gene>
    <name evidence="2" type="ORF">EC973_002249</name>
</gene>
<dbReference type="PROSITE" id="PS50250">
    <property type="entry name" value="PCI"/>
    <property type="match status" value="1"/>
</dbReference>
<evidence type="ECO:0000313" key="3">
    <source>
        <dbReference type="Proteomes" id="UP000605846"/>
    </source>
</evidence>
<organism evidence="2 3">
    <name type="scientific">Apophysomyces ossiformis</name>
    <dbReference type="NCBI Taxonomy" id="679940"/>
    <lineage>
        <taxon>Eukaryota</taxon>
        <taxon>Fungi</taxon>
        <taxon>Fungi incertae sedis</taxon>
        <taxon>Mucoromycota</taxon>
        <taxon>Mucoromycotina</taxon>
        <taxon>Mucoromycetes</taxon>
        <taxon>Mucorales</taxon>
        <taxon>Mucorineae</taxon>
        <taxon>Mucoraceae</taxon>
        <taxon>Apophysomyces</taxon>
    </lineage>
</organism>
<accession>A0A8H7BWD8</accession>
<dbReference type="PANTHER" id="PTHR12732:SF8">
    <property type="entry name" value="NUCLEAR MRNA EXPORT PROTEIN THP1"/>
    <property type="match status" value="1"/>
</dbReference>
<dbReference type="AlphaFoldDB" id="A0A8H7BWD8"/>
<dbReference type="GO" id="GO:0003723">
    <property type="term" value="F:RNA binding"/>
    <property type="evidence" value="ECO:0007669"/>
    <property type="project" value="InterPro"/>
</dbReference>
<protein>
    <recommendedName>
        <fullName evidence="1">PCI domain-containing protein</fullName>
    </recommendedName>
</protein>